<accession>A0ABT2LXX8</accession>
<name>A0ABT2LXX8_9HYPH</name>
<protein>
    <submittedName>
        <fullName evidence="1">Uncharacterized protein</fullName>
    </submittedName>
</protein>
<dbReference type="RefSeq" id="WP_260906826.1">
    <property type="nucleotide sequence ID" value="NZ_JAOCZP010000010.1"/>
</dbReference>
<sequence length="119" mass="13527">MATSILKTSHRIVAACLEQLHSHPAVIVAYPLRRTNWVFYREAFGRRGTPCRCVSLIADIAHITARQRMLTPDEVERSAEMIAKGFGQRPFSDLILRNDESNFAETSDRLVREVDHFSG</sequence>
<dbReference type="EMBL" id="JAOCZP010000010">
    <property type="protein sequence ID" value="MCT7378049.1"/>
    <property type="molecule type" value="Genomic_DNA"/>
</dbReference>
<keyword evidence="2" id="KW-1185">Reference proteome</keyword>
<evidence type="ECO:0000313" key="1">
    <source>
        <dbReference type="EMBL" id="MCT7378049.1"/>
    </source>
</evidence>
<proteinExistence type="predicted"/>
<organism evidence="1 2">
    <name type="scientific">Chelativorans salis</name>
    <dbReference type="NCBI Taxonomy" id="2978478"/>
    <lineage>
        <taxon>Bacteria</taxon>
        <taxon>Pseudomonadati</taxon>
        <taxon>Pseudomonadota</taxon>
        <taxon>Alphaproteobacteria</taxon>
        <taxon>Hyphomicrobiales</taxon>
        <taxon>Phyllobacteriaceae</taxon>
        <taxon>Chelativorans</taxon>
    </lineage>
</organism>
<comment type="caution">
    <text evidence="1">The sequence shown here is derived from an EMBL/GenBank/DDBJ whole genome shotgun (WGS) entry which is preliminary data.</text>
</comment>
<gene>
    <name evidence="1" type="ORF">N5A92_23810</name>
</gene>
<dbReference type="Proteomes" id="UP001320831">
    <property type="component" value="Unassembled WGS sequence"/>
</dbReference>
<evidence type="ECO:0000313" key="2">
    <source>
        <dbReference type="Proteomes" id="UP001320831"/>
    </source>
</evidence>
<reference evidence="1 2" key="1">
    <citation type="submission" date="2022-09" db="EMBL/GenBank/DDBJ databases">
        <title>Chelativorans salina sp. nov., a novel slightly halophilic bacterium isolated from a saline lake sediment enrichment.</title>
        <authorList>
            <person name="Gao L."/>
            <person name="Fang B.-Z."/>
            <person name="Li W.-J."/>
        </authorList>
    </citation>
    <scope>NUCLEOTIDE SEQUENCE [LARGE SCALE GENOMIC DNA]</scope>
    <source>
        <strain evidence="1 2">EGI FJ00035</strain>
    </source>
</reference>